<feature type="transmembrane region" description="Helical" evidence="2">
    <location>
        <begin position="173"/>
        <end position="194"/>
    </location>
</feature>
<dbReference type="Proteomes" id="UP001305647">
    <property type="component" value="Unassembled WGS sequence"/>
</dbReference>
<keyword evidence="2" id="KW-1133">Transmembrane helix</keyword>
<evidence type="ECO:0000256" key="2">
    <source>
        <dbReference type="SAM" id="Phobius"/>
    </source>
</evidence>
<dbReference type="EMBL" id="MU863625">
    <property type="protein sequence ID" value="KAK4105526.1"/>
    <property type="molecule type" value="Genomic_DNA"/>
</dbReference>
<keyword evidence="2" id="KW-0812">Transmembrane</keyword>
<reference evidence="4" key="1">
    <citation type="journal article" date="2023" name="Mol. Phylogenet. Evol.">
        <title>Genome-scale phylogeny and comparative genomics of the fungal order Sordariales.</title>
        <authorList>
            <person name="Hensen N."/>
            <person name="Bonometti L."/>
            <person name="Westerberg I."/>
            <person name="Brannstrom I.O."/>
            <person name="Guillou S."/>
            <person name="Cros-Aarteil S."/>
            <person name="Calhoun S."/>
            <person name="Haridas S."/>
            <person name="Kuo A."/>
            <person name="Mondo S."/>
            <person name="Pangilinan J."/>
            <person name="Riley R."/>
            <person name="LaButti K."/>
            <person name="Andreopoulos B."/>
            <person name="Lipzen A."/>
            <person name="Chen C."/>
            <person name="Yan M."/>
            <person name="Daum C."/>
            <person name="Ng V."/>
            <person name="Clum A."/>
            <person name="Steindorff A."/>
            <person name="Ohm R.A."/>
            <person name="Martin F."/>
            <person name="Silar P."/>
            <person name="Natvig D.O."/>
            <person name="Lalanne C."/>
            <person name="Gautier V."/>
            <person name="Ament-Velasquez S.L."/>
            <person name="Kruys A."/>
            <person name="Hutchinson M.I."/>
            <person name="Powell A.J."/>
            <person name="Barry K."/>
            <person name="Miller A.N."/>
            <person name="Grigoriev I.V."/>
            <person name="Debuchy R."/>
            <person name="Gladieux P."/>
            <person name="Hiltunen Thoren M."/>
            <person name="Johannesson H."/>
        </authorList>
    </citation>
    <scope>NUCLEOTIDE SEQUENCE</scope>
    <source>
        <strain evidence="4">CBS 757.83</strain>
    </source>
</reference>
<feature type="chain" id="PRO_5042963473" evidence="3">
    <location>
        <begin position="19"/>
        <end position="195"/>
    </location>
</feature>
<evidence type="ECO:0000313" key="5">
    <source>
        <dbReference type="Proteomes" id="UP001305647"/>
    </source>
</evidence>
<proteinExistence type="predicted"/>
<evidence type="ECO:0000313" key="4">
    <source>
        <dbReference type="EMBL" id="KAK4105526.1"/>
    </source>
</evidence>
<organism evidence="4 5">
    <name type="scientific">Parathielavia hyrcaniae</name>
    <dbReference type="NCBI Taxonomy" id="113614"/>
    <lineage>
        <taxon>Eukaryota</taxon>
        <taxon>Fungi</taxon>
        <taxon>Dikarya</taxon>
        <taxon>Ascomycota</taxon>
        <taxon>Pezizomycotina</taxon>
        <taxon>Sordariomycetes</taxon>
        <taxon>Sordariomycetidae</taxon>
        <taxon>Sordariales</taxon>
        <taxon>Chaetomiaceae</taxon>
        <taxon>Parathielavia</taxon>
    </lineage>
</organism>
<name>A0AAN6QDK4_9PEZI</name>
<comment type="caution">
    <text evidence="4">The sequence shown here is derived from an EMBL/GenBank/DDBJ whole genome shotgun (WGS) entry which is preliminary data.</text>
</comment>
<protein>
    <submittedName>
        <fullName evidence="4">Uncharacterized protein</fullName>
    </submittedName>
</protein>
<gene>
    <name evidence="4" type="ORF">N658DRAFT_122803</name>
</gene>
<feature type="compositionally biased region" description="Low complexity" evidence="1">
    <location>
        <begin position="154"/>
        <end position="168"/>
    </location>
</feature>
<feature type="region of interest" description="Disordered" evidence="1">
    <location>
        <begin position="117"/>
        <end position="168"/>
    </location>
</feature>
<keyword evidence="3" id="KW-0732">Signal</keyword>
<reference evidence="4" key="2">
    <citation type="submission" date="2023-05" db="EMBL/GenBank/DDBJ databases">
        <authorList>
            <consortium name="Lawrence Berkeley National Laboratory"/>
            <person name="Steindorff A."/>
            <person name="Hensen N."/>
            <person name="Bonometti L."/>
            <person name="Westerberg I."/>
            <person name="Brannstrom I.O."/>
            <person name="Guillou S."/>
            <person name="Cros-Aarteil S."/>
            <person name="Calhoun S."/>
            <person name="Haridas S."/>
            <person name="Kuo A."/>
            <person name="Mondo S."/>
            <person name="Pangilinan J."/>
            <person name="Riley R."/>
            <person name="Labutti K."/>
            <person name="Andreopoulos B."/>
            <person name="Lipzen A."/>
            <person name="Chen C."/>
            <person name="Yanf M."/>
            <person name="Daum C."/>
            <person name="Ng V."/>
            <person name="Clum A."/>
            <person name="Ohm R."/>
            <person name="Martin F."/>
            <person name="Silar P."/>
            <person name="Natvig D."/>
            <person name="Lalanne C."/>
            <person name="Gautier V."/>
            <person name="Ament-Velasquez S.L."/>
            <person name="Kruys A."/>
            <person name="Hutchinson M.I."/>
            <person name="Powell A.J."/>
            <person name="Barry K."/>
            <person name="Miller A.N."/>
            <person name="Grigoriev I.V."/>
            <person name="Debuchy R."/>
            <person name="Gladieux P."/>
            <person name="Thoren M.H."/>
            <person name="Johannesson H."/>
        </authorList>
    </citation>
    <scope>NUCLEOTIDE SEQUENCE</scope>
    <source>
        <strain evidence="4">CBS 757.83</strain>
    </source>
</reference>
<accession>A0AAN6QDK4</accession>
<evidence type="ECO:0000256" key="3">
    <source>
        <dbReference type="SAM" id="SignalP"/>
    </source>
</evidence>
<sequence>MRVTSLFVAAGLALFANAQSSTEATAASGTVDAATAAQTSAQAEMIRCLDACDPSDVDCRAKCIAVPNPNEAQVNATNTCVAACPQGNGTEADINAYSTCVSGCIAANYYTSSVGTPQPTGSSGNGNGSGSGNNNGGSDGDSATQTGDSNTQETGTETGSAATSTSTGAAPTAGLMGVGSAVMGAAGFVAAIMAL</sequence>
<keyword evidence="5" id="KW-1185">Reference proteome</keyword>
<keyword evidence="2" id="KW-0472">Membrane</keyword>
<evidence type="ECO:0000256" key="1">
    <source>
        <dbReference type="SAM" id="MobiDB-lite"/>
    </source>
</evidence>
<dbReference type="AlphaFoldDB" id="A0AAN6QDK4"/>
<feature type="compositionally biased region" description="Polar residues" evidence="1">
    <location>
        <begin position="143"/>
        <end position="153"/>
    </location>
</feature>
<feature type="signal peptide" evidence="3">
    <location>
        <begin position="1"/>
        <end position="18"/>
    </location>
</feature>
<feature type="compositionally biased region" description="Gly residues" evidence="1">
    <location>
        <begin position="123"/>
        <end position="139"/>
    </location>
</feature>